<evidence type="ECO:0000313" key="7">
    <source>
        <dbReference type="Proteomes" id="UP000653454"/>
    </source>
</evidence>
<dbReference type="Gene3D" id="3.40.50.1820">
    <property type="entry name" value="alpha/beta hydrolase"/>
    <property type="match status" value="2"/>
</dbReference>
<dbReference type="GO" id="GO:0016042">
    <property type="term" value="P:lipid catabolic process"/>
    <property type="evidence" value="ECO:0007669"/>
    <property type="project" value="TreeGrafter"/>
</dbReference>
<keyword evidence="3" id="KW-0964">Secreted</keyword>
<proteinExistence type="inferred from homology"/>
<evidence type="ECO:0000256" key="4">
    <source>
        <dbReference type="RuleBase" id="RU004262"/>
    </source>
</evidence>
<comment type="subcellular location">
    <subcellularLocation>
        <location evidence="1">Secreted</location>
    </subcellularLocation>
</comment>
<dbReference type="AlphaFoldDB" id="A0A8S4EX46"/>
<reference evidence="6" key="1">
    <citation type="submission" date="2020-11" db="EMBL/GenBank/DDBJ databases">
        <authorList>
            <person name="Whiteford S."/>
        </authorList>
    </citation>
    <scope>NUCLEOTIDE SEQUENCE</scope>
</reference>
<dbReference type="GO" id="GO:0016298">
    <property type="term" value="F:lipase activity"/>
    <property type="evidence" value="ECO:0007669"/>
    <property type="project" value="InterPro"/>
</dbReference>
<dbReference type="PANTHER" id="PTHR11610:SF178">
    <property type="entry name" value="LIPASE MEMBER H-A-LIKE PROTEIN"/>
    <property type="match status" value="1"/>
</dbReference>
<dbReference type="PANTHER" id="PTHR11610">
    <property type="entry name" value="LIPASE"/>
    <property type="match status" value="1"/>
</dbReference>
<keyword evidence="7" id="KW-1185">Reference proteome</keyword>
<comment type="similarity">
    <text evidence="2 4">Belongs to the AB hydrolase superfamily. Lipase family.</text>
</comment>
<dbReference type="CDD" id="cd00707">
    <property type="entry name" value="Pancreat_lipase_like"/>
    <property type="match status" value="1"/>
</dbReference>
<protein>
    <submittedName>
        <fullName evidence="6">(diamondback moth) hypothetical protein</fullName>
    </submittedName>
</protein>
<dbReference type="Proteomes" id="UP000653454">
    <property type="component" value="Unassembled WGS sequence"/>
</dbReference>
<feature type="domain" description="Lipase" evidence="5">
    <location>
        <begin position="138"/>
        <end position="223"/>
    </location>
</feature>
<evidence type="ECO:0000256" key="1">
    <source>
        <dbReference type="ARBA" id="ARBA00004613"/>
    </source>
</evidence>
<dbReference type="EMBL" id="CAJHNJ030000023">
    <property type="protein sequence ID" value="CAG9120103.1"/>
    <property type="molecule type" value="Genomic_DNA"/>
</dbReference>
<evidence type="ECO:0000256" key="2">
    <source>
        <dbReference type="ARBA" id="ARBA00010701"/>
    </source>
</evidence>
<dbReference type="InterPro" id="IPR000734">
    <property type="entry name" value="TAG_lipase"/>
</dbReference>
<feature type="domain" description="Lipase" evidence="5">
    <location>
        <begin position="259"/>
        <end position="388"/>
    </location>
</feature>
<gene>
    <name evidence="6" type="ORF">PLXY2_LOCUS6945</name>
</gene>
<dbReference type="SUPFAM" id="SSF53474">
    <property type="entry name" value="alpha/beta-Hydrolases"/>
    <property type="match status" value="2"/>
</dbReference>
<name>A0A8S4EX46_PLUXY</name>
<organism evidence="6 7">
    <name type="scientific">Plutella xylostella</name>
    <name type="common">Diamondback moth</name>
    <name type="synonym">Plutella maculipennis</name>
    <dbReference type="NCBI Taxonomy" id="51655"/>
    <lineage>
        <taxon>Eukaryota</taxon>
        <taxon>Metazoa</taxon>
        <taxon>Ecdysozoa</taxon>
        <taxon>Arthropoda</taxon>
        <taxon>Hexapoda</taxon>
        <taxon>Insecta</taxon>
        <taxon>Pterygota</taxon>
        <taxon>Neoptera</taxon>
        <taxon>Endopterygota</taxon>
        <taxon>Lepidoptera</taxon>
        <taxon>Glossata</taxon>
        <taxon>Ditrysia</taxon>
        <taxon>Yponomeutoidea</taxon>
        <taxon>Plutellidae</taxon>
        <taxon>Plutella</taxon>
    </lineage>
</organism>
<dbReference type="InterPro" id="IPR013818">
    <property type="entry name" value="Lipase"/>
</dbReference>
<dbReference type="GO" id="GO:0005615">
    <property type="term" value="C:extracellular space"/>
    <property type="evidence" value="ECO:0007669"/>
    <property type="project" value="TreeGrafter"/>
</dbReference>
<sequence length="391" mass="42205">MPKALLDDVIVRKLDVYRRFQYVQGPDDAEPRLADMWLSVADLREAGAYDPDVDIEYHLFTRANPTVSQPLIMEDNQLTPGTHFDARKRTVILIHGWLSSVTSNMTTVLVPAFLEAADVNVVAVDWSAGASSRNYAVAALNCAADVNVIAVDWSAGASSRNYAVAALNCVHSGVSVAAFLSRLSAATGASPAGFHVVGHSLGSHLAGVAARGLKGQVGYLTGLSYPMLPTAISLSQRSVLRYIQLKYRCRIPQSWQAELTGLDPALPGFASHPARLTHTDAAYTEVIHTNAGFAGFLQPLGHVDFYPNGGVNMPGCRNHNCDHSRSFFYLAESLTSGGFTGTSCTRNLDYIMSMPRCLPREVLKMGGLYPKTGYSGMFFLKTNAAPPFSRG</sequence>
<dbReference type="InterPro" id="IPR029058">
    <property type="entry name" value="AB_hydrolase_fold"/>
</dbReference>
<dbReference type="Pfam" id="PF00151">
    <property type="entry name" value="Lipase"/>
    <property type="match status" value="2"/>
</dbReference>
<dbReference type="InterPro" id="IPR033906">
    <property type="entry name" value="Lipase_N"/>
</dbReference>
<comment type="caution">
    <text evidence="6">The sequence shown here is derived from an EMBL/GenBank/DDBJ whole genome shotgun (WGS) entry which is preliminary data.</text>
</comment>
<accession>A0A8S4EX46</accession>
<evidence type="ECO:0000256" key="3">
    <source>
        <dbReference type="ARBA" id="ARBA00022525"/>
    </source>
</evidence>
<evidence type="ECO:0000313" key="6">
    <source>
        <dbReference type="EMBL" id="CAG9120103.1"/>
    </source>
</evidence>
<evidence type="ECO:0000259" key="5">
    <source>
        <dbReference type="Pfam" id="PF00151"/>
    </source>
</evidence>